<dbReference type="Gene3D" id="1.10.8.10">
    <property type="entry name" value="DNA helicase RuvA subunit, C-terminal domain"/>
    <property type="match status" value="1"/>
</dbReference>
<dbReference type="InterPro" id="IPR002052">
    <property type="entry name" value="DNA_methylase_N6_adenine_CS"/>
</dbReference>
<dbReference type="SUPFAM" id="SSF53335">
    <property type="entry name" value="S-adenosyl-L-methionine-dependent methyltransferases"/>
    <property type="match status" value="1"/>
</dbReference>
<feature type="binding site" evidence="5">
    <location>
        <position position="140"/>
    </location>
    <ligand>
        <name>S-adenosyl-L-methionine</name>
        <dbReference type="ChEBI" id="CHEBI:59789"/>
    </ligand>
</feature>
<evidence type="ECO:0000256" key="5">
    <source>
        <dbReference type="HAMAP-Rule" id="MF_02126"/>
    </source>
</evidence>
<proteinExistence type="inferred from homology"/>
<accession>A0A4Q9W5W9</accession>
<feature type="domain" description="Methyltransferase small" evidence="6">
    <location>
        <begin position="103"/>
        <end position="196"/>
    </location>
</feature>
<dbReference type="CDD" id="cd02440">
    <property type="entry name" value="AdoMet_MTases"/>
    <property type="match status" value="1"/>
</dbReference>
<dbReference type="Pfam" id="PF05175">
    <property type="entry name" value="MTS"/>
    <property type="match status" value="1"/>
</dbReference>
<dbReference type="PANTHER" id="PTHR18895:SF74">
    <property type="entry name" value="MTRF1L RELEASE FACTOR GLUTAMINE METHYLTRANSFERASE"/>
    <property type="match status" value="1"/>
</dbReference>
<dbReference type="OMA" id="DFDARYW"/>
<evidence type="ECO:0000313" key="9">
    <source>
        <dbReference type="Proteomes" id="UP000293637"/>
    </source>
</evidence>
<evidence type="ECO:0000256" key="2">
    <source>
        <dbReference type="ARBA" id="ARBA00022679"/>
    </source>
</evidence>
<name>A0A4Q9W5W9_STALU</name>
<dbReference type="EMBL" id="SCHB01000010">
    <property type="protein sequence ID" value="TBW70401.1"/>
    <property type="molecule type" value="Genomic_DNA"/>
</dbReference>
<dbReference type="InterPro" id="IPR019874">
    <property type="entry name" value="RF_methyltr_PrmC"/>
</dbReference>
<dbReference type="PROSITE" id="PS00092">
    <property type="entry name" value="N6_MTASE"/>
    <property type="match status" value="1"/>
</dbReference>
<dbReference type="InterPro" id="IPR050320">
    <property type="entry name" value="N5-glutamine_MTase"/>
</dbReference>
<sequence>MVNFKDKLTETIQSTSQKGFEQSRAEWLMLDLFHWTRTDYLMHMYDEMTIAQETKFNLAVQRMLLGEPIQYIVGFQSFYGYPFKVNENCLIPRPETEEVMLHFLNGCHSQGSIVDVGTGSGAIAITIKKLNPQLKVIATDLYKETLTIAQENASYLDADIIFMQGDVLKPLIQKNIKVDGLISNPPYISEKETCQMTNTVLKYEPHHALFAENNGFAIYEAILDDLPKVLNEDAFVTFEIGYQQGLQLKQLVLQRYPKLDVKVTKDINGLDRIVSFKWI</sequence>
<dbReference type="NCBIfam" id="TIGR03534">
    <property type="entry name" value="RF_mod_PrmC"/>
    <property type="match status" value="1"/>
</dbReference>
<dbReference type="Pfam" id="PF17827">
    <property type="entry name" value="PrmC_N"/>
    <property type="match status" value="1"/>
</dbReference>
<dbReference type="EC" id="2.1.1.297" evidence="5"/>
<keyword evidence="3 5" id="KW-0949">S-adenosyl-L-methionine</keyword>
<evidence type="ECO:0000256" key="1">
    <source>
        <dbReference type="ARBA" id="ARBA00022603"/>
    </source>
</evidence>
<dbReference type="InterPro" id="IPR007848">
    <property type="entry name" value="Small_mtfrase_dom"/>
</dbReference>
<gene>
    <name evidence="5 8" type="primary">prmC</name>
    <name evidence="8" type="ORF">EQ812_11725</name>
</gene>
<feature type="binding site" evidence="5">
    <location>
        <begin position="184"/>
        <end position="187"/>
    </location>
    <ligand>
        <name>substrate</name>
    </ligand>
</feature>
<dbReference type="InterPro" id="IPR040758">
    <property type="entry name" value="PrmC_N"/>
</dbReference>
<keyword evidence="2 5" id="KW-0808">Transferase</keyword>
<evidence type="ECO:0000256" key="3">
    <source>
        <dbReference type="ARBA" id="ARBA00022691"/>
    </source>
</evidence>
<feature type="binding site" evidence="5">
    <location>
        <position position="184"/>
    </location>
    <ligand>
        <name>S-adenosyl-L-methionine</name>
        <dbReference type="ChEBI" id="CHEBI:59789"/>
    </ligand>
</feature>
<comment type="function">
    <text evidence="5">Methylates the class 1 translation termination release factors RF1/PrfA and RF2/PrfB on the glutamine residue of the universally conserved GGQ motif.</text>
</comment>
<dbReference type="GO" id="GO:0003676">
    <property type="term" value="F:nucleic acid binding"/>
    <property type="evidence" value="ECO:0007669"/>
    <property type="project" value="InterPro"/>
</dbReference>
<feature type="domain" description="Release factor glutamine methyltransferase N-terminal" evidence="7">
    <location>
        <begin position="16"/>
        <end position="74"/>
    </location>
</feature>
<dbReference type="NCBIfam" id="TIGR00536">
    <property type="entry name" value="hemK_fam"/>
    <property type="match status" value="1"/>
</dbReference>
<dbReference type="RefSeq" id="WP_002478956.1">
    <property type="nucleotide sequence ID" value="NZ_AP021848.1"/>
</dbReference>
<dbReference type="GO" id="GO:0032259">
    <property type="term" value="P:methylation"/>
    <property type="evidence" value="ECO:0007669"/>
    <property type="project" value="UniProtKB-KW"/>
</dbReference>
<comment type="caution">
    <text evidence="5">Lacks conserved residue(s) required for the propagation of feature annotation.</text>
</comment>
<dbReference type="GeneID" id="58091591"/>
<feature type="binding site" evidence="5">
    <location>
        <begin position="117"/>
        <end position="121"/>
    </location>
    <ligand>
        <name>S-adenosyl-L-methionine</name>
        <dbReference type="ChEBI" id="CHEBI:59789"/>
    </ligand>
</feature>
<evidence type="ECO:0000259" key="7">
    <source>
        <dbReference type="Pfam" id="PF17827"/>
    </source>
</evidence>
<dbReference type="HAMAP" id="MF_02126">
    <property type="entry name" value="RF_methyltr_PrmC"/>
    <property type="match status" value="1"/>
</dbReference>
<dbReference type="GO" id="GO:0102559">
    <property type="term" value="F:peptide chain release factor N(5)-glutamine methyltransferase activity"/>
    <property type="evidence" value="ECO:0007669"/>
    <property type="project" value="UniProtKB-EC"/>
</dbReference>
<protein>
    <recommendedName>
        <fullName evidence="5">Release factor glutamine methyltransferase</fullName>
        <shortName evidence="5">RF MTase</shortName>
        <ecNumber evidence="5">2.1.1.297</ecNumber>
    </recommendedName>
    <alternativeName>
        <fullName evidence="5">N5-glutamine methyltransferase PrmC</fullName>
    </alternativeName>
    <alternativeName>
        <fullName evidence="5">Protein-(glutamine-N5) MTase PrmC</fullName>
    </alternativeName>
    <alternativeName>
        <fullName evidence="5">Protein-glutamine N-methyltransferase PrmC</fullName>
    </alternativeName>
</protein>
<dbReference type="InterPro" id="IPR004556">
    <property type="entry name" value="HemK-like"/>
</dbReference>
<reference evidence="8 9" key="1">
    <citation type="journal article" date="2019" name="Sci. Transl. Med.">
        <title>Quorum sensing between bacterial species on the skin protects against epidermal injury in atopic dermatitis.</title>
        <authorList>
            <person name="Williams M.R."/>
        </authorList>
    </citation>
    <scope>NUCLEOTIDE SEQUENCE [LARGE SCALE GENOMIC DNA]</scope>
    <source>
        <strain evidence="8 9">E7</strain>
    </source>
</reference>
<dbReference type="AlphaFoldDB" id="A0A4Q9W5W9"/>
<evidence type="ECO:0000259" key="6">
    <source>
        <dbReference type="Pfam" id="PF05175"/>
    </source>
</evidence>
<dbReference type="Proteomes" id="UP000293637">
    <property type="component" value="Unassembled WGS sequence"/>
</dbReference>
<organism evidence="8 9">
    <name type="scientific">Staphylococcus lugdunensis</name>
    <dbReference type="NCBI Taxonomy" id="28035"/>
    <lineage>
        <taxon>Bacteria</taxon>
        <taxon>Bacillati</taxon>
        <taxon>Bacillota</taxon>
        <taxon>Bacilli</taxon>
        <taxon>Bacillales</taxon>
        <taxon>Staphylococcaceae</taxon>
        <taxon>Staphylococcus</taxon>
    </lineage>
</organism>
<dbReference type="Gene3D" id="3.40.50.150">
    <property type="entry name" value="Vaccinia Virus protein VP39"/>
    <property type="match status" value="1"/>
</dbReference>
<comment type="similarity">
    <text evidence="5">Belongs to the protein N5-glutamine methyltransferase family. PrmC subfamily.</text>
</comment>
<dbReference type="InterPro" id="IPR029063">
    <property type="entry name" value="SAM-dependent_MTases_sf"/>
</dbReference>
<keyword evidence="1 5" id="KW-0489">Methyltransferase</keyword>
<evidence type="ECO:0000256" key="4">
    <source>
        <dbReference type="ARBA" id="ARBA00048391"/>
    </source>
</evidence>
<comment type="catalytic activity">
    <reaction evidence="4 5">
        <text>L-glutaminyl-[peptide chain release factor] + S-adenosyl-L-methionine = N(5)-methyl-L-glutaminyl-[peptide chain release factor] + S-adenosyl-L-homocysteine + H(+)</text>
        <dbReference type="Rhea" id="RHEA:42896"/>
        <dbReference type="Rhea" id="RHEA-COMP:10271"/>
        <dbReference type="Rhea" id="RHEA-COMP:10272"/>
        <dbReference type="ChEBI" id="CHEBI:15378"/>
        <dbReference type="ChEBI" id="CHEBI:30011"/>
        <dbReference type="ChEBI" id="CHEBI:57856"/>
        <dbReference type="ChEBI" id="CHEBI:59789"/>
        <dbReference type="ChEBI" id="CHEBI:61891"/>
        <dbReference type="EC" id="2.1.1.297"/>
    </reaction>
</comment>
<dbReference type="PANTHER" id="PTHR18895">
    <property type="entry name" value="HEMK METHYLTRANSFERASE"/>
    <property type="match status" value="1"/>
</dbReference>
<evidence type="ECO:0000313" key="8">
    <source>
        <dbReference type="EMBL" id="TBW70401.1"/>
    </source>
</evidence>
<comment type="caution">
    <text evidence="8">The sequence shown here is derived from an EMBL/GenBank/DDBJ whole genome shotgun (WGS) entry which is preliminary data.</text>
</comment>